<keyword evidence="7" id="KW-1133">Transmembrane helix</keyword>
<dbReference type="PRINTS" id="PR00344">
    <property type="entry name" value="BCTRLSENSOR"/>
</dbReference>
<keyword evidence="7" id="KW-0472">Membrane</keyword>
<dbReference type="SUPFAM" id="SSF55874">
    <property type="entry name" value="ATPase domain of HSP90 chaperone/DNA topoisomerase II/histidine kinase"/>
    <property type="match status" value="1"/>
</dbReference>
<comment type="catalytic activity">
    <reaction evidence="1">
        <text>ATP + protein L-histidine = ADP + protein N-phospho-L-histidine.</text>
        <dbReference type="EC" id="2.7.13.3"/>
    </reaction>
</comment>
<evidence type="ECO:0000256" key="2">
    <source>
        <dbReference type="ARBA" id="ARBA00012438"/>
    </source>
</evidence>
<dbReference type="EC" id="2.7.13.3" evidence="2"/>
<gene>
    <name evidence="9" type="ORF">C3K47_13330</name>
</gene>
<dbReference type="InterPro" id="IPR050351">
    <property type="entry name" value="BphY/WalK/GraS-like"/>
</dbReference>
<feature type="transmembrane region" description="Helical" evidence="7">
    <location>
        <begin position="142"/>
        <end position="166"/>
    </location>
</feature>
<evidence type="ECO:0000259" key="8">
    <source>
        <dbReference type="PROSITE" id="PS50109"/>
    </source>
</evidence>
<dbReference type="OrthoDB" id="1522504at2"/>
<keyword evidence="5 9" id="KW-0418">Kinase</keyword>
<dbReference type="PANTHER" id="PTHR45453">
    <property type="entry name" value="PHOSPHATE REGULON SENSOR PROTEIN PHOR"/>
    <property type="match status" value="1"/>
</dbReference>
<dbReference type="Pfam" id="PF02518">
    <property type="entry name" value="HATPase_c"/>
    <property type="match status" value="1"/>
</dbReference>
<dbReference type="Gene3D" id="3.30.565.10">
    <property type="entry name" value="Histidine kinase-like ATPase, C-terminal domain"/>
    <property type="match status" value="1"/>
</dbReference>
<comment type="caution">
    <text evidence="9">The sequence shown here is derived from an EMBL/GenBank/DDBJ whole genome shotgun (WGS) entry which is preliminary data.</text>
</comment>
<reference evidence="9 10" key="1">
    <citation type="submission" date="2018-01" db="EMBL/GenBank/DDBJ databases">
        <authorList>
            <person name="Gaut B.S."/>
            <person name="Morton B.R."/>
            <person name="Clegg M.T."/>
            <person name="Duvall M.R."/>
        </authorList>
    </citation>
    <scope>NUCLEOTIDE SEQUENCE [LARGE SCALE GENOMIC DNA]</scope>
    <source>
        <strain evidence="9 10">HR-AV</strain>
    </source>
</reference>
<dbReference type="GO" id="GO:0000155">
    <property type="term" value="F:phosphorelay sensor kinase activity"/>
    <property type="evidence" value="ECO:0007669"/>
    <property type="project" value="InterPro"/>
</dbReference>
<dbReference type="SMART" id="SM00388">
    <property type="entry name" value="HisKA"/>
    <property type="match status" value="1"/>
</dbReference>
<dbReference type="SMART" id="SM00387">
    <property type="entry name" value="HATPase_c"/>
    <property type="match status" value="1"/>
</dbReference>
<protein>
    <recommendedName>
        <fullName evidence="2">histidine kinase</fullName>
        <ecNumber evidence="2">2.7.13.3</ecNumber>
    </recommendedName>
</protein>
<name>A0A2S5A0E7_9SPHI</name>
<dbReference type="EMBL" id="PQVF01000009">
    <property type="protein sequence ID" value="POY35737.1"/>
    <property type="molecule type" value="Genomic_DNA"/>
</dbReference>
<evidence type="ECO:0000256" key="1">
    <source>
        <dbReference type="ARBA" id="ARBA00000085"/>
    </source>
</evidence>
<dbReference type="InterPro" id="IPR003661">
    <property type="entry name" value="HisK_dim/P_dom"/>
</dbReference>
<dbReference type="Gene3D" id="1.10.287.130">
    <property type="match status" value="1"/>
</dbReference>
<dbReference type="Proteomes" id="UP000236893">
    <property type="component" value="Unassembled WGS sequence"/>
</dbReference>
<dbReference type="InterPro" id="IPR003594">
    <property type="entry name" value="HATPase_dom"/>
</dbReference>
<evidence type="ECO:0000256" key="4">
    <source>
        <dbReference type="ARBA" id="ARBA00022679"/>
    </source>
</evidence>
<feature type="transmembrane region" description="Helical" evidence="7">
    <location>
        <begin position="7"/>
        <end position="30"/>
    </location>
</feature>
<evidence type="ECO:0000313" key="10">
    <source>
        <dbReference type="Proteomes" id="UP000236893"/>
    </source>
</evidence>
<dbReference type="GO" id="GO:0016036">
    <property type="term" value="P:cellular response to phosphate starvation"/>
    <property type="evidence" value="ECO:0007669"/>
    <property type="project" value="TreeGrafter"/>
</dbReference>
<dbReference type="GO" id="GO:0004721">
    <property type="term" value="F:phosphoprotein phosphatase activity"/>
    <property type="evidence" value="ECO:0007669"/>
    <property type="project" value="TreeGrafter"/>
</dbReference>
<keyword evidence="6" id="KW-0902">Two-component regulatory system</keyword>
<sequence length="444" mass="51221">MKLLTKLTLFITLSKLVIVALFVALLPTLIENIAFQYTNYYLREQKDKVMSVVNRNGVDFYLQGDSSYGSYTMLKEEYISLEPAQQQTKRDTIETTQRIVERDTLNYRVLSHTFNYSHKNYILEIGKTTSSINQYNDDLQRVALYVLITLVIITIVIDLVFTRFLLRPLGLIIKTKLLNRRFPFKEQPPAIKTTTVDFKLLDDSFIKLMDQIHETFEKEREFTANASHELMTPISILQTKMENLMVESELDEQFQSRLLEMMKTLSRLKKIVHSLLLISRIENEQFARAGSIAVKTLLNDVVEDLDHRLEEKALTIVMNVSDEVTINNINSDLIFQLIYNLINNAIRYNKSGGTIEINEVFEVDSYSINIKDTGIGIPEHELSTIFNRFKKANRSGNEGYGLGLAIVKSIINYHNLQLKVQSDVGQGTVFSIFFPLEMMDRSNH</sequence>
<keyword evidence="7" id="KW-0812">Transmembrane</keyword>
<evidence type="ECO:0000313" key="9">
    <source>
        <dbReference type="EMBL" id="POY35737.1"/>
    </source>
</evidence>
<keyword evidence="3" id="KW-0597">Phosphoprotein</keyword>
<evidence type="ECO:0000256" key="3">
    <source>
        <dbReference type="ARBA" id="ARBA00022553"/>
    </source>
</evidence>
<dbReference type="SUPFAM" id="SSF47384">
    <property type="entry name" value="Homodimeric domain of signal transducing histidine kinase"/>
    <property type="match status" value="1"/>
</dbReference>
<dbReference type="CDD" id="cd00082">
    <property type="entry name" value="HisKA"/>
    <property type="match status" value="1"/>
</dbReference>
<dbReference type="PANTHER" id="PTHR45453:SF1">
    <property type="entry name" value="PHOSPHATE REGULON SENSOR PROTEIN PHOR"/>
    <property type="match status" value="1"/>
</dbReference>
<accession>A0A2S5A0E7</accession>
<organism evidence="9 10">
    <name type="scientific">Solitalea longa</name>
    <dbReference type="NCBI Taxonomy" id="2079460"/>
    <lineage>
        <taxon>Bacteria</taxon>
        <taxon>Pseudomonadati</taxon>
        <taxon>Bacteroidota</taxon>
        <taxon>Sphingobacteriia</taxon>
        <taxon>Sphingobacteriales</taxon>
        <taxon>Sphingobacteriaceae</taxon>
        <taxon>Solitalea</taxon>
    </lineage>
</organism>
<dbReference type="FunFam" id="3.30.565.10:FF:000006">
    <property type="entry name" value="Sensor histidine kinase WalK"/>
    <property type="match status" value="1"/>
</dbReference>
<evidence type="ECO:0000256" key="7">
    <source>
        <dbReference type="SAM" id="Phobius"/>
    </source>
</evidence>
<dbReference type="InterPro" id="IPR004358">
    <property type="entry name" value="Sig_transdc_His_kin-like_C"/>
</dbReference>
<dbReference type="InterPro" id="IPR005467">
    <property type="entry name" value="His_kinase_dom"/>
</dbReference>
<dbReference type="AlphaFoldDB" id="A0A2S5A0E7"/>
<keyword evidence="10" id="KW-1185">Reference proteome</keyword>
<dbReference type="CDD" id="cd00075">
    <property type="entry name" value="HATPase"/>
    <property type="match status" value="1"/>
</dbReference>
<evidence type="ECO:0000256" key="6">
    <source>
        <dbReference type="ARBA" id="ARBA00023012"/>
    </source>
</evidence>
<dbReference type="InterPro" id="IPR036097">
    <property type="entry name" value="HisK_dim/P_sf"/>
</dbReference>
<proteinExistence type="predicted"/>
<feature type="domain" description="Histidine kinase" evidence="8">
    <location>
        <begin position="225"/>
        <end position="438"/>
    </location>
</feature>
<dbReference type="RefSeq" id="WP_103789650.1">
    <property type="nucleotide sequence ID" value="NZ_PQVF01000009.1"/>
</dbReference>
<dbReference type="Pfam" id="PF00512">
    <property type="entry name" value="HisKA"/>
    <property type="match status" value="1"/>
</dbReference>
<dbReference type="GO" id="GO:0005886">
    <property type="term" value="C:plasma membrane"/>
    <property type="evidence" value="ECO:0007669"/>
    <property type="project" value="TreeGrafter"/>
</dbReference>
<evidence type="ECO:0000256" key="5">
    <source>
        <dbReference type="ARBA" id="ARBA00022777"/>
    </source>
</evidence>
<keyword evidence="4" id="KW-0808">Transferase</keyword>
<dbReference type="InterPro" id="IPR036890">
    <property type="entry name" value="HATPase_C_sf"/>
</dbReference>
<dbReference type="PROSITE" id="PS50109">
    <property type="entry name" value="HIS_KIN"/>
    <property type="match status" value="1"/>
</dbReference>